<evidence type="ECO:0000313" key="1">
    <source>
        <dbReference type="EMBL" id="GAL64329.1"/>
    </source>
</evidence>
<dbReference type="Proteomes" id="UP000029644">
    <property type="component" value="Unassembled WGS sequence"/>
</dbReference>
<name>A0A090VLY5_9FLAO</name>
<comment type="caution">
    <text evidence="1">The sequence shown here is derived from an EMBL/GenBank/DDBJ whole genome shotgun (WGS) entry which is preliminary data.</text>
</comment>
<organism evidence="1 2">
    <name type="scientific">Algibacter lectus</name>
    <dbReference type="NCBI Taxonomy" id="221126"/>
    <lineage>
        <taxon>Bacteria</taxon>
        <taxon>Pseudomonadati</taxon>
        <taxon>Bacteroidota</taxon>
        <taxon>Flavobacteriia</taxon>
        <taxon>Flavobacteriales</taxon>
        <taxon>Flavobacteriaceae</taxon>
        <taxon>Algibacter</taxon>
    </lineage>
</organism>
<proteinExistence type="predicted"/>
<accession>A0A090VLY5</accession>
<gene>
    <name evidence="1" type="ORF">JCM19300_466</name>
</gene>
<protein>
    <submittedName>
        <fullName evidence="1">Calcineurin-like phosphoesterase</fullName>
    </submittedName>
</protein>
<reference evidence="1 2" key="1">
    <citation type="journal article" date="2014" name="Genome Announc.">
        <title>Draft Genome Sequences of Marine Flavobacterium Algibacter lectus Strains SS8 and NR4.</title>
        <authorList>
            <person name="Takatani N."/>
            <person name="Nakanishi M."/>
            <person name="Meirelles P."/>
            <person name="Mino S."/>
            <person name="Suda W."/>
            <person name="Oshima K."/>
            <person name="Hattori M."/>
            <person name="Ohkuma M."/>
            <person name="Hosokawa M."/>
            <person name="Miyashita K."/>
            <person name="Thompson F.L."/>
            <person name="Niwa A."/>
            <person name="Sawabe T."/>
            <person name="Sawabe T."/>
        </authorList>
    </citation>
    <scope>NUCLEOTIDE SEQUENCE [LARGE SCALE GENOMIC DNA]</scope>
    <source>
        <strain evidence="1 2">JCM 19300</strain>
    </source>
</reference>
<dbReference type="EMBL" id="BBNQ01000018">
    <property type="protein sequence ID" value="GAL64329.1"/>
    <property type="molecule type" value="Genomic_DNA"/>
</dbReference>
<dbReference type="AlphaFoldDB" id="A0A090VLY5"/>
<evidence type="ECO:0000313" key="2">
    <source>
        <dbReference type="Proteomes" id="UP000029644"/>
    </source>
</evidence>
<sequence length="83" mass="9997">METVIINKAKNFNSLFPLYEQEYAYLSEMDSSTIWNKDILTTENYKDFTKFHLKELVRLRFLPSDWPKKFADSFLTLRGKICY</sequence>